<organism evidence="13">
    <name type="scientific">Diabrotica virgifera virgifera</name>
    <name type="common">western corn rootworm</name>
    <dbReference type="NCBI Taxonomy" id="50390"/>
    <lineage>
        <taxon>Eukaryota</taxon>
        <taxon>Metazoa</taxon>
        <taxon>Ecdysozoa</taxon>
        <taxon>Arthropoda</taxon>
        <taxon>Hexapoda</taxon>
        <taxon>Insecta</taxon>
        <taxon>Pterygota</taxon>
        <taxon>Neoptera</taxon>
        <taxon>Endopterygota</taxon>
        <taxon>Coleoptera</taxon>
        <taxon>Polyphaga</taxon>
        <taxon>Cucujiformia</taxon>
        <taxon>Chrysomeloidea</taxon>
        <taxon>Chrysomelidae</taxon>
        <taxon>Galerucinae</taxon>
        <taxon>Diabroticina</taxon>
        <taxon>Diabroticites</taxon>
        <taxon>Diabrotica</taxon>
    </lineage>
</organism>
<dbReference type="PRINTS" id="PR00111">
    <property type="entry name" value="ABHYDROLASE"/>
</dbReference>
<evidence type="ECO:0000256" key="6">
    <source>
        <dbReference type="ARBA" id="ARBA00043742"/>
    </source>
</evidence>
<comment type="similarity">
    <text evidence="1">Belongs to the AB hydrolase superfamily.</text>
</comment>
<evidence type="ECO:0000256" key="4">
    <source>
        <dbReference type="ARBA" id="ARBA00042703"/>
    </source>
</evidence>
<comment type="catalytic activity">
    <reaction evidence="8">
        <text>1-octadecanoyl-2-(4Z,7Z,10Z,13Z,16Z,19Z-docosahexaenoyl)-sn-glycerol + H2O = 2-(4Z,7Z,10Z,13Z,16Z,19Z-docosahexaenoyl)-glycerol + octadecanoate + H(+)</text>
        <dbReference type="Rhea" id="RHEA:77107"/>
        <dbReference type="ChEBI" id="CHEBI:15377"/>
        <dbReference type="ChEBI" id="CHEBI:15378"/>
        <dbReference type="ChEBI" id="CHEBI:25629"/>
        <dbReference type="ChEBI" id="CHEBI:77129"/>
        <dbReference type="ChEBI" id="CHEBI:186738"/>
    </reaction>
</comment>
<evidence type="ECO:0000256" key="1">
    <source>
        <dbReference type="ARBA" id="ARBA00008645"/>
    </source>
</evidence>
<dbReference type="RefSeq" id="XP_028143833.1">
    <property type="nucleotide sequence ID" value="XM_028288032.1"/>
</dbReference>
<evidence type="ECO:0000256" key="10">
    <source>
        <dbReference type="ARBA" id="ARBA00048513"/>
    </source>
</evidence>
<evidence type="ECO:0000256" key="5">
    <source>
        <dbReference type="ARBA" id="ARBA00043667"/>
    </source>
</evidence>
<keyword evidence="2" id="KW-0378">Hydrolase</keyword>
<dbReference type="Pfam" id="PF00561">
    <property type="entry name" value="Abhydrolase_1"/>
    <property type="match status" value="1"/>
</dbReference>
<dbReference type="Gene3D" id="3.40.50.1820">
    <property type="entry name" value="alpha/beta hydrolase"/>
    <property type="match status" value="1"/>
</dbReference>
<dbReference type="PANTHER" id="PTHR46118">
    <property type="entry name" value="PROTEIN ABHD11"/>
    <property type="match status" value="1"/>
</dbReference>
<sequence>MFLCIKNQIPELLMGFKEINLVKKNSNVEDVKPVKLAYKTYNNSAAPPLVIIHGLFGTKTNWSTIGKSFNDNTIPSRKVIVVDCRNHGESPHTESHTYTHIVADLKALLDSLSIQRLALLGHSMGGRASMLFSLKYPNLVEKLIVEDTSPISGMQMDNFLHVIDTLMNVKIPTNVSLSEAKKHVDTQLNSKITCMLVRNFLLSNLIKKEDGSINWKLNLPVLKKDLKYMWEFPLDDTMKYEGPTLFVGGEKSSFLPKSDFPEIKKYFPKAELIYINGASHWLHQEKPREFLDITLEFLNRPIK</sequence>
<feature type="domain" description="AB hydrolase-1" evidence="12">
    <location>
        <begin position="47"/>
        <end position="287"/>
    </location>
</feature>
<dbReference type="GO" id="GO:0005739">
    <property type="term" value="C:mitochondrion"/>
    <property type="evidence" value="ECO:0007669"/>
    <property type="project" value="TreeGrafter"/>
</dbReference>
<evidence type="ECO:0000256" key="7">
    <source>
        <dbReference type="ARBA" id="ARBA00044064"/>
    </source>
</evidence>
<dbReference type="GO" id="GO:0052689">
    <property type="term" value="F:carboxylic ester hydrolase activity"/>
    <property type="evidence" value="ECO:0007669"/>
    <property type="project" value="TreeGrafter"/>
</dbReference>
<evidence type="ECO:0000256" key="3">
    <source>
        <dbReference type="ARBA" id="ARBA00026104"/>
    </source>
</evidence>
<dbReference type="FunCoup" id="A0A6P7GFP2">
    <property type="interactions" value="1387"/>
</dbReference>
<name>A0A6P7GFP2_DIAVI</name>
<reference evidence="13" key="1">
    <citation type="submission" date="2025-08" db="UniProtKB">
        <authorList>
            <consortium name="RefSeq"/>
        </authorList>
    </citation>
    <scope>IDENTIFICATION</scope>
    <source>
        <tissue evidence="13">Whole insect</tissue>
    </source>
</reference>
<dbReference type="InParanoid" id="A0A6P7GFP2"/>
<dbReference type="PANTHER" id="PTHR46118:SF4">
    <property type="entry name" value="PROTEIN ABHD11"/>
    <property type="match status" value="1"/>
</dbReference>
<protein>
    <recommendedName>
        <fullName evidence="7">sn-1-specific diacylglycerol lipase ABHD11</fullName>
        <ecNumber evidence="3">3.1.1.116</ecNumber>
    </recommendedName>
    <alternativeName>
        <fullName evidence="4">Alpha/beta hydrolase domain-containing protein 11</fullName>
    </alternativeName>
</protein>
<accession>A0A6P7GFP2</accession>
<comment type="catalytic activity">
    <reaction evidence="11">
        <text>1-octadecanoyl-2-(5Z,8Z,11Z,14Z-eicosatetraenoyl)-sn-glycerol + H2O = 2-(5Z,8Z,11Z,14Z-eicosatetraenoyl)-glycerol + octadecanoate + H(+)</text>
        <dbReference type="Rhea" id="RHEA:38507"/>
        <dbReference type="ChEBI" id="CHEBI:15377"/>
        <dbReference type="ChEBI" id="CHEBI:15378"/>
        <dbReference type="ChEBI" id="CHEBI:25629"/>
        <dbReference type="ChEBI" id="CHEBI:52392"/>
        <dbReference type="ChEBI" id="CHEBI:75728"/>
    </reaction>
</comment>
<evidence type="ECO:0000256" key="11">
    <source>
        <dbReference type="ARBA" id="ARBA00048919"/>
    </source>
</evidence>
<evidence type="ECO:0000259" key="12">
    <source>
        <dbReference type="Pfam" id="PF00561"/>
    </source>
</evidence>
<dbReference type="InterPro" id="IPR029058">
    <property type="entry name" value="AB_hydrolase_fold"/>
</dbReference>
<evidence type="ECO:0000256" key="9">
    <source>
        <dbReference type="ARBA" id="ARBA00048504"/>
    </source>
</evidence>
<evidence type="ECO:0000256" key="2">
    <source>
        <dbReference type="ARBA" id="ARBA00022801"/>
    </source>
</evidence>
<proteinExistence type="inferred from homology"/>
<dbReference type="AlphaFoldDB" id="A0A6P7GFP2"/>
<comment type="catalytic activity">
    <reaction evidence="10">
        <text>1-octadecanoyl-2-(9Z-octadecenoyl)-sn-glycerol + H2O = 2-(9Z-octadecenoyl)-glycerol + octadecanoate + H(+)</text>
        <dbReference type="Rhea" id="RHEA:77103"/>
        <dbReference type="ChEBI" id="CHEBI:15377"/>
        <dbReference type="ChEBI" id="CHEBI:15378"/>
        <dbReference type="ChEBI" id="CHEBI:25629"/>
        <dbReference type="ChEBI" id="CHEBI:73990"/>
        <dbReference type="ChEBI" id="CHEBI:75468"/>
    </reaction>
</comment>
<dbReference type="InterPro" id="IPR000073">
    <property type="entry name" value="AB_hydrolase_1"/>
</dbReference>
<gene>
    <name evidence="13" type="primary">LOC114337560</name>
</gene>
<dbReference type="EC" id="3.1.1.116" evidence="3"/>
<dbReference type="SUPFAM" id="SSF53474">
    <property type="entry name" value="alpha/beta-Hydrolases"/>
    <property type="match status" value="1"/>
</dbReference>
<evidence type="ECO:0000256" key="8">
    <source>
        <dbReference type="ARBA" id="ARBA00048283"/>
    </source>
</evidence>
<comment type="catalytic activity">
    <reaction evidence="6">
        <text>a 1,3-diacyl-sn-glycerol + H2O = a 1-acyl-sn-glycerol + a fatty acid + H(+)</text>
        <dbReference type="Rhea" id="RHEA:38503"/>
        <dbReference type="ChEBI" id="CHEBI:15377"/>
        <dbReference type="ChEBI" id="CHEBI:15378"/>
        <dbReference type="ChEBI" id="CHEBI:28868"/>
        <dbReference type="ChEBI" id="CHEBI:64683"/>
        <dbReference type="ChEBI" id="CHEBI:77272"/>
    </reaction>
</comment>
<evidence type="ECO:0000313" key="13">
    <source>
        <dbReference type="RefSeq" id="XP_028143833.1"/>
    </source>
</evidence>
<comment type="catalytic activity">
    <reaction evidence="9">
        <text>1,2-didecanoylglycerol + H2O = decanoylglycerol + decanoate + H(+)</text>
        <dbReference type="Rhea" id="RHEA:48596"/>
        <dbReference type="ChEBI" id="CHEBI:11152"/>
        <dbReference type="ChEBI" id="CHEBI:15377"/>
        <dbReference type="ChEBI" id="CHEBI:15378"/>
        <dbReference type="ChEBI" id="CHEBI:27689"/>
        <dbReference type="ChEBI" id="CHEBI:90605"/>
    </reaction>
</comment>
<comment type="catalytic activity">
    <reaction evidence="5">
        <text>a 1,2-diacyl-sn-glycerol + H2O = a 2-acylglycerol + a fatty acid + H(+)</text>
        <dbReference type="Rhea" id="RHEA:33275"/>
        <dbReference type="ChEBI" id="CHEBI:15377"/>
        <dbReference type="ChEBI" id="CHEBI:15378"/>
        <dbReference type="ChEBI" id="CHEBI:17389"/>
        <dbReference type="ChEBI" id="CHEBI:17815"/>
        <dbReference type="ChEBI" id="CHEBI:28868"/>
        <dbReference type="EC" id="3.1.1.116"/>
    </reaction>
</comment>